<evidence type="ECO:0000313" key="2">
    <source>
        <dbReference type="Proteomes" id="UP000441754"/>
    </source>
</evidence>
<dbReference type="EMBL" id="WJXZ01000015">
    <property type="protein sequence ID" value="MRS65681.1"/>
    <property type="molecule type" value="Genomic_DNA"/>
</dbReference>
<accession>A0A7K0EW09</accession>
<comment type="caution">
    <text evidence="1">The sequence shown here is derived from an EMBL/GenBank/DDBJ whole genome shotgun (WGS) entry which is preliminary data.</text>
</comment>
<gene>
    <name evidence="1" type="ORF">GJJ30_30600</name>
</gene>
<dbReference type="Proteomes" id="UP000441754">
    <property type="component" value="Unassembled WGS sequence"/>
</dbReference>
<dbReference type="RefSeq" id="WP_154179040.1">
    <property type="nucleotide sequence ID" value="NZ_WJXZ01000015.1"/>
</dbReference>
<organism evidence="1 2">
    <name type="scientific">Larkinella terrae</name>
    <dbReference type="NCBI Taxonomy" id="2025311"/>
    <lineage>
        <taxon>Bacteria</taxon>
        <taxon>Pseudomonadati</taxon>
        <taxon>Bacteroidota</taxon>
        <taxon>Cytophagia</taxon>
        <taxon>Cytophagales</taxon>
        <taxon>Spirosomataceae</taxon>
        <taxon>Larkinella</taxon>
    </lineage>
</organism>
<evidence type="ECO:0000313" key="1">
    <source>
        <dbReference type="EMBL" id="MRS65681.1"/>
    </source>
</evidence>
<sequence>MSRTEVIIQEINTLNSDELEVVYHELLKRLNRIGRIKTTLTKFRGKGENVWSQDAQEYVNKLRDDDRF</sequence>
<dbReference type="AlphaFoldDB" id="A0A7K0EW09"/>
<evidence type="ECO:0008006" key="3">
    <source>
        <dbReference type="Google" id="ProtNLM"/>
    </source>
</evidence>
<protein>
    <recommendedName>
        <fullName evidence="3">DUF2281 domain-containing protein</fullName>
    </recommendedName>
</protein>
<reference evidence="1 2" key="1">
    <citation type="journal article" date="2018" name="Antonie Van Leeuwenhoek">
        <title>Larkinella terrae sp. nov., isolated from soil on Jeju Island, South Korea.</title>
        <authorList>
            <person name="Ten L.N."/>
            <person name="Jeon J."/>
            <person name="Park S.J."/>
            <person name="Park S."/>
            <person name="Lee S.Y."/>
            <person name="Kim M.K."/>
            <person name="Jung H.Y."/>
        </authorList>
    </citation>
    <scope>NUCLEOTIDE SEQUENCE [LARGE SCALE GENOMIC DNA]</scope>
    <source>
        <strain evidence="1 2">KCTC 52001</strain>
    </source>
</reference>
<name>A0A7K0EW09_9BACT</name>
<dbReference type="OrthoDB" id="963945at2"/>
<keyword evidence="2" id="KW-1185">Reference proteome</keyword>
<proteinExistence type="predicted"/>